<dbReference type="Proteomes" id="UP000799444">
    <property type="component" value="Unassembled WGS sequence"/>
</dbReference>
<dbReference type="OrthoDB" id="3791417at2759"/>
<dbReference type="EMBL" id="ML996196">
    <property type="protein sequence ID" value="KAF2731416.1"/>
    <property type="molecule type" value="Genomic_DNA"/>
</dbReference>
<evidence type="ECO:0000313" key="2">
    <source>
        <dbReference type="EMBL" id="KAF2731416.1"/>
    </source>
</evidence>
<comment type="caution">
    <text evidence="2">The sequence shown here is derived from an EMBL/GenBank/DDBJ whole genome shotgun (WGS) entry which is preliminary data.</text>
</comment>
<accession>A0A9P4UZS6</accession>
<dbReference type="AlphaFoldDB" id="A0A9P4UZS6"/>
<organism evidence="2 3">
    <name type="scientific">Polyplosphaeria fusca</name>
    <dbReference type="NCBI Taxonomy" id="682080"/>
    <lineage>
        <taxon>Eukaryota</taxon>
        <taxon>Fungi</taxon>
        <taxon>Dikarya</taxon>
        <taxon>Ascomycota</taxon>
        <taxon>Pezizomycotina</taxon>
        <taxon>Dothideomycetes</taxon>
        <taxon>Pleosporomycetidae</taxon>
        <taxon>Pleosporales</taxon>
        <taxon>Tetraplosphaeriaceae</taxon>
        <taxon>Polyplosphaeria</taxon>
    </lineage>
</organism>
<proteinExistence type="predicted"/>
<feature type="region of interest" description="Disordered" evidence="1">
    <location>
        <begin position="1"/>
        <end position="115"/>
    </location>
</feature>
<gene>
    <name evidence="2" type="ORF">EJ04DRAFT_583613</name>
</gene>
<name>A0A9P4UZS6_9PLEO</name>
<feature type="compositionally biased region" description="Low complexity" evidence="1">
    <location>
        <begin position="99"/>
        <end position="115"/>
    </location>
</feature>
<sequence length="514" mass="56511">MPFKFFSRNKPPKGKLQRREEGAKKEEATSAANSKEEKVEQPTTGDSPDSRSSRITITTPASHRSVEKVKKTYPRSPSPMRNGARIREPEVPPRRSSLPNGTHPSTPTTPSASDVPSSFTITLLIGHQDPNSAYLIPREFHLPSTLLKKCGSSLLRNEPYEPHGPAHHLPHLDPTAFATYIDYLCTAHIAPPNVSDDTEAPRHWTPNAGTKLGYRACWPLINAHILGTQIRDPEFADYAMDILEDKVDATCALDLVTARHVFGAQAGAPALKKLLLDRFVVHQIRTIELDQLVQFPGELLGMLVLRLRAERGVGEVVKSGCAYHVHGSERACYMAQRQKVLAKREGEDLQRRALTEESRREREVAASHGVLAMDWQERNGGATRLEIGDEGIVEVEGAGNGIGDGDLDGETNGIPRSIEVLIPGAVGEKSVVRETSDGGAGLEGEGLKVKILHSEIEHHPFLTVKEQETGAQSMFYDIDSSEHDSVADEELADLVRNWRRFECPGAYPQTPVDG</sequence>
<evidence type="ECO:0000313" key="3">
    <source>
        <dbReference type="Proteomes" id="UP000799444"/>
    </source>
</evidence>
<protein>
    <recommendedName>
        <fullName evidence="4">BTB domain-containing protein</fullName>
    </recommendedName>
</protein>
<evidence type="ECO:0000256" key="1">
    <source>
        <dbReference type="SAM" id="MobiDB-lite"/>
    </source>
</evidence>
<feature type="compositionally biased region" description="Basic and acidic residues" evidence="1">
    <location>
        <begin position="17"/>
        <end position="40"/>
    </location>
</feature>
<reference evidence="2" key="1">
    <citation type="journal article" date="2020" name="Stud. Mycol.">
        <title>101 Dothideomycetes genomes: a test case for predicting lifestyles and emergence of pathogens.</title>
        <authorList>
            <person name="Haridas S."/>
            <person name="Albert R."/>
            <person name="Binder M."/>
            <person name="Bloem J."/>
            <person name="Labutti K."/>
            <person name="Salamov A."/>
            <person name="Andreopoulos B."/>
            <person name="Baker S."/>
            <person name="Barry K."/>
            <person name="Bills G."/>
            <person name="Bluhm B."/>
            <person name="Cannon C."/>
            <person name="Castanera R."/>
            <person name="Culley D."/>
            <person name="Daum C."/>
            <person name="Ezra D."/>
            <person name="Gonzalez J."/>
            <person name="Henrissat B."/>
            <person name="Kuo A."/>
            <person name="Liang C."/>
            <person name="Lipzen A."/>
            <person name="Lutzoni F."/>
            <person name="Magnuson J."/>
            <person name="Mondo S."/>
            <person name="Nolan M."/>
            <person name="Ohm R."/>
            <person name="Pangilinan J."/>
            <person name="Park H.-J."/>
            <person name="Ramirez L."/>
            <person name="Alfaro M."/>
            <person name="Sun H."/>
            <person name="Tritt A."/>
            <person name="Yoshinaga Y."/>
            <person name="Zwiers L.-H."/>
            <person name="Turgeon B."/>
            <person name="Goodwin S."/>
            <person name="Spatafora J."/>
            <person name="Crous P."/>
            <person name="Grigoriev I."/>
        </authorList>
    </citation>
    <scope>NUCLEOTIDE SEQUENCE</scope>
    <source>
        <strain evidence="2">CBS 125425</strain>
    </source>
</reference>
<feature type="compositionally biased region" description="Polar residues" evidence="1">
    <location>
        <begin position="53"/>
        <end position="62"/>
    </location>
</feature>
<keyword evidence="3" id="KW-1185">Reference proteome</keyword>
<evidence type="ECO:0008006" key="4">
    <source>
        <dbReference type="Google" id="ProtNLM"/>
    </source>
</evidence>